<accession>A0A1G9H623</accession>
<dbReference type="Gene3D" id="3.40.50.2000">
    <property type="entry name" value="Glycogen Phosphorylase B"/>
    <property type="match status" value="2"/>
</dbReference>
<organism evidence="2 3">
    <name type="scientific">Pseudomonas indica</name>
    <dbReference type="NCBI Taxonomy" id="137658"/>
    <lineage>
        <taxon>Bacteria</taxon>
        <taxon>Pseudomonadati</taxon>
        <taxon>Pseudomonadota</taxon>
        <taxon>Gammaproteobacteria</taxon>
        <taxon>Pseudomonadales</taxon>
        <taxon>Pseudomonadaceae</taxon>
        <taxon>Pseudomonas</taxon>
    </lineage>
</organism>
<dbReference type="PANTHER" id="PTHR21015">
    <property type="entry name" value="UDP-N-ACETYLGLUCOSAMINE--N-ACETYLMURAMYL-(PENTAPEPTIDE) PYROPHOSPHORYL-UNDECAPRENOL N-ACETYLGLUCOSAMINE TRANSFERASE 1"/>
    <property type="match status" value="1"/>
</dbReference>
<evidence type="ECO:0000313" key="3">
    <source>
        <dbReference type="Proteomes" id="UP000198706"/>
    </source>
</evidence>
<dbReference type="RefSeq" id="WP_084337905.1">
    <property type="nucleotide sequence ID" value="NZ_FNFD01000014.1"/>
</dbReference>
<dbReference type="Proteomes" id="UP000198706">
    <property type="component" value="Unassembled WGS sequence"/>
</dbReference>
<proteinExistence type="predicted"/>
<keyword evidence="2" id="KW-0808">Transferase</keyword>
<dbReference type="PANTHER" id="PTHR21015:SF22">
    <property type="entry name" value="GLYCOSYLTRANSFERASE"/>
    <property type="match status" value="1"/>
</dbReference>
<name>A0A1G9H623_9PSED</name>
<feature type="domain" description="Glycosyl transferase family 28 C-terminal" evidence="1">
    <location>
        <begin position="287"/>
        <end position="347"/>
    </location>
</feature>
<dbReference type="AlphaFoldDB" id="A0A1G9H623"/>
<reference evidence="2 3" key="1">
    <citation type="submission" date="2016-10" db="EMBL/GenBank/DDBJ databases">
        <authorList>
            <person name="de Groot N.N."/>
        </authorList>
    </citation>
    <scope>NUCLEOTIDE SEQUENCE [LARGE SCALE GENOMIC DNA]</scope>
    <source>
        <strain evidence="2 3">JCM 21544</strain>
    </source>
</reference>
<dbReference type="GO" id="GO:0016758">
    <property type="term" value="F:hexosyltransferase activity"/>
    <property type="evidence" value="ECO:0007669"/>
    <property type="project" value="InterPro"/>
</dbReference>
<dbReference type="STRING" id="137658.SAMN05216186_114120"/>
<dbReference type="Pfam" id="PF04101">
    <property type="entry name" value="Glyco_tran_28_C"/>
    <property type="match status" value="1"/>
</dbReference>
<sequence>MGRHFVMCWELGADLGHVNQMATIAAALRERGQRVSVILADVTQAPRYFGPLGVPWFQAPQPPAHHPGEIPLNHADLFWRSGYHDPVSLNGLLHAWRSLFDLLQPDLIIAEAAPTATLAARCDGVRCVCLDNGFFVPPPGDPLPALRSWEPVPLAELERRETRVRTVIDETLARLGKPELGRFSRLFEVETHWLTWLELNHFGPHSPNLHLGAIQGHISGQRLPWPDGMGRKVFAYLKPDHPHAIPVLEGCLRHGDRVLAYLPRWPVGELKRLAKLGAIHISQAPLDMHSLLESCDLVVCHGGFGTVSQSLRAGKPLLLLPSHVEQVRTARAAAALGVAVVPEEDRASRRLRIDGEALERARIRAADHAPCLGSAEESLGRLLDILLSAAGRAA</sequence>
<protein>
    <submittedName>
        <fullName evidence="2">UDP:flavonoid glycosyltransferase YjiC, YdhE family</fullName>
    </submittedName>
</protein>
<dbReference type="EMBL" id="FNFD01000014">
    <property type="protein sequence ID" value="SDL08417.1"/>
    <property type="molecule type" value="Genomic_DNA"/>
</dbReference>
<evidence type="ECO:0000259" key="1">
    <source>
        <dbReference type="Pfam" id="PF04101"/>
    </source>
</evidence>
<dbReference type="InterPro" id="IPR007235">
    <property type="entry name" value="Glyco_trans_28_C"/>
</dbReference>
<gene>
    <name evidence="2" type="ORF">SAMN05216186_114120</name>
</gene>
<evidence type="ECO:0000313" key="2">
    <source>
        <dbReference type="EMBL" id="SDL08417.1"/>
    </source>
</evidence>
<dbReference type="SUPFAM" id="SSF53756">
    <property type="entry name" value="UDP-Glycosyltransferase/glycogen phosphorylase"/>
    <property type="match status" value="1"/>
</dbReference>
<keyword evidence="3" id="KW-1185">Reference proteome</keyword>